<feature type="domain" description="ABC transporter" evidence="4">
    <location>
        <begin position="5"/>
        <end position="241"/>
    </location>
</feature>
<evidence type="ECO:0000313" key="6">
    <source>
        <dbReference type="Proteomes" id="UP000616724"/>
    </source>
</evidence>
<evidence type="ECO:0000259" key="4">
    <source>
        <dbReference type="PROSITE" id="PS50893"/>
    </source>
</evidence>
<keyword evidence="6" id="KW-1185">Reference proteome</keyword>
<evidence type="ECO:0000256" key="1">
    <source>
        <dbReference type="ARBA" id="ARBA00022448"/>
    </source>
</evidence>
<sequence length="283" mass="29995">MTGMIAVSGLEFGYGDRTVLDGIDLTVGHGELVALVGVNGCGKSTLLRLIAGLLTPRRGAVRLDGTDLASLSRREVARRLAVLHQALAPVPGLTVRQLVRQGGYPHRGPLGMLGAPGDGVAEEAMELTGVAHMADRVLDTLSGGERQRVRLALAVAQRSPILLLDEPTAHLDVRHQLEVLALVRRLRDSRDLTVLAVLHELDHAARFADRIVALAGGRVAADGPPREVVTEELLAAVFGVRGRVVYDERNDAPHCFLDHPLDGARAPAVPDPAAPDPEPAVAP</sequence>
<evidence type="ECO:0000313" key="5">
    <source>
        <dbReference type="EMBL" id="GIH75050.1"/>
    </source>
</evidence>
<dbReference type="AlphaFoldDB" id="A0A8J3W438"/>
<dbReference type="PROSITE" id="PS50893">
    <property type="entry name" value="ABC_TRANSPORTER_2"/>
    <property type="match status" value="1"/>
</dbReference>
<protein>
    <submittedName>
        <fullName evidence="5">Iron-dicitrate ABC transporter ATP-binding protein</fullName>
    </submittedName>
</protein>
<dbReference type="SUPFAM" id="SSF52540">
    <property type="entry name" value="P-loop containing nucleoside triphosphate hydrolases"/>
    <property type="match status" value="1"/>
</dbReference>
<dbReference type="SMART" id="SM00382">
    <property type="entry name" value="AAA"/>
    <property type="match status" value="1"/>
</dbReference>
<dbReference type="EMBL" id="BOOH01000014">
    <property type="protein sequence ID" value="GIH75050.1"/>
    <property type="molecule type" value="Genomic_DNA"/>
</dbReference>
<dbReference type="InterPro" id="IPR003593">
    <property type="entry name" value="AAA+_ATPase"/>
</dbReference>
<dbReference type="InterPro" id="IPR003439">
    <property type="entry name" value="ABC_transporter-like_ATP-bd"/>
</dbReference>
<dbReference type="Pfam" id="PF00005">
    <property type="entry name" value="ABC_tran"/>
    <property type="match status" value="1"/>
</dbReference>
<dbReference type="GO" id="GO:0016887">
    <property type="term" value="F:ATP hydrolysis activity"/>
    <property type="evidence" value="ECO:0007669"/>
    <property type="project" value="InterPro"/>
</dbReference>
<comment type="caution">
    <text evidence="5">The sequence shown here is derived from an EMBL/GenBank/DDBJ whole genome shotgun (WGS) entry which is preliminary data.</text>
</comment>
<gene>
    <name evidence="5" type="ORF">Plo01_14790</name>
</gene>
<proteinExistence type="predicted"/>
<keyword evidence="2" id="KW-0547">Nucleotide-binding</keyword>
<dbReference type="PROSITE" id="PS00211">
    <property type="entry name" value="ABC_TRANSPORTER_1"/>
    <property type="match status" value="1"/>
</dbReference>
<dbReference type="FunFam" id="3.40.50.300:FF:000134">
    <property type="entry name" value="Iron-enterobactin ABC transporter ATP-binding protein"/>
    <property type="match status" value="1"/>
</dbReference>
<dbReference type="Proteomes" id="UP000616724">
    <property type="component" value="Unassembled WGS sequence"/>
</dbReference>
<reference evidence="5 6" key="1">
    <citation type="submission" date="2021-01" db="EMBL/GenBank/DDBJ databases">
        <title>Whole genome shotgun sequence of Planobispora longispora NBRC 13918.</title>
        <authorList>
            <person name="Komaki H."/>
            <person name="Tamura T."/>
        </authorList>
    </citation>
    <scope>NUCLEOTIDE SEQUENCE [LARGE SCALE GENOMIC DNA]</scope>
    <source>
        <strain evidence="5 6">NBRC 13918</strain>
    </source>
</reference>
<keyword evidence="1" id="KW-0813">Transport</keyword>
<dbReference type="InterPro" id="IPR017871">
    <property type="entry name" value="ABC_transporter-like_CS"/>
</dbReference>
<dbReference type="Gene3D" id="3.40.50.300">
    <property type="entry name" value="P-loop containing nucleotide triphosphate hydrolases"/>
    <property type="match status" value="1"/>
</dbReference>
<dbReference type="InterPro" id="IPR027417">
    <property type="entry name" value="P-loop_NTPase"/>
</dbReference>
<dbReference type="PANTHER" id="PTHR42794:SF2">
    <property type="entry name" value="ABC TRANSPORTER ATP-BINDING PROTEIN"/>
    <property type="match status" value="1"/>
</dbReference>
<organism evidence="5 6">
    <name type="scientific">Planobispora longispora</name>
    <dbReference type="NCBI Taxonomy" id="28887"/>
    <lineage>
        <taxon>Bacteria</taxon>
        <taxon>Bacillati</taxon>
        <taxon>Actinomycetota</taxon>
        <taxon>Actinomycetes</taxon>
        <taxon>Streptosporangiales</taxon>
        <taxon>Streptosporangiaceae</taxon>
        <taxon>Planobispora</taxon>
    </lineage>
</organism>
<dbReference type="GO" id="GO:0005524">
    <property type="term" value="F:ATP binding"/>
    <property type="evidence" value="ECO:0007669"/>
    <property type="project" value="UniProtKB-KW"/>
</dbReference>
<name>A0A8J3W438_9ACTN</name>
<accession>A0A8J3W438</accession>
<dbReference type="PANTHER" id="PTHR42794">
    <property type="entry name" value="HEMIN IMPORT ATP-BINDING PROTEIN HMUV"/>
    <property type="match status" value="1"/>
</dbReference>
<evidence type="ECO:0000256" key="2">
    <source>
        <dbReference type="ARBA" id="ARBA00022741"/>
    </source>
</evidence>
<evidence type="ECO:0000256" key="3">
    <source>
        <dbReference type="ARBA" id="ARBA00022840"/>
    </source>
</evidence>
<keyword evidence="3 5" id="KW-0067">ATP-binding</keyword>
<dbReference type="CDD" id="cd03214">
    <property type="entry name" value="ABC_Iron-Siderophores_B12_Hemin"/>
    <property type="match status" value="1"/>
</dbReference>